<comment type="caution">
    <text evidence="2">The sequence shown here is derived from an EMBL/GenBank/DDBJ whole genome shotgun (WGS) entry which is preliminary data.</text>
</comment>
<dbReference type="SMART" id="SM00516">
    <property type="entry name" value="SEC14"/>
    <property type="match status" value="1"/>
</dbReference>
<reference evidence="2 3" key="1">
    <citation type="submission" date="2019-07" db="EMBL/GenBank/DDBJ databases">
        <title>Genomics analysis of Aphanomyces spp. identifies a new class of oomycete effector associated with host adaptation.</title>
        <authorList>
            <person name="Gaulin E."/>
        </authorList>
    </citation>
    <scope>NUCLEOTIDE SEQUENCE [LARGE SCALE GENOMIC DNA]</scope>
    <source>
        <strain evidence="2 3">ATCC 201684</strain>
    </source>
</reference>
<dbReference type="SUPFAM" id="SSF52087">
    <property type="entry name" value="CRAL/TRIO domain"/>
    <property type="match status" value="1"/>
</dbReference>
<accession>A0A6G0WJQ6</accession>
<protein>
    <recommendedName>
        <fullName evidence="1">CRAL-TRIO domain-containing protein</fullName>
    </recommendedName>
</protein>
<organism evidence="2 3">
    <name type="scientific">Aphanomyces euteiches</name>
    <dbReference type="NCBI Taxonomy" id="100861"/>
    <lineage>
        <taxon>Eukaryota</taxon>
        <taxon>Sar</taxon>
        <taxon>Stramenopiles</taxon>
        <taxon>Oomycota</taxon>
        <taxon>Saprolegniomycetes</taxon>
        <taxon>Saprolegniales</taxon>
        <taxon>Verrucalvaceae</taxon>
        <taxon>Aphanomyces</taxon>
    </lineage>
</organism>
<dbReference type="Pfam" id="PF00650">
    <property type="entry name" value="CRAL_TRIO"/>
    <property type="match status" value="1"/>
</dbReference>
<name>A0A6G0WJQ6_9STRA</name>
<evidence type="ECO:0000313" key="2">
    <source>
        <dbReference type="EMBL" id="KAF0727460.1"/>
    </source>
</evidence>
<dbReference type="InterPro" id="IPR036273">
    <property type="entry name" value="CRAL/TRIO_N_dom_sf"/>
</dbReference>
<dbReference type="InterPro" id="IPR051026">
    <property type="entry name" value="PI/PC_transfer"/>
</dbReference>
<dbReference type="AlphaFoldDB" id="A0A6G0WJQ6"/>
<proteinExistence type="predicted"/>
<dbReference type="SUPFAM" id="SSF46938">
    <property type="entry name" value="CRAL/TRIO N-terminal domain"/>
    <property type="match status" value="1"/>
</dbReference>
<evidence type="ECO:0000259" key="1">
    <source>
        <dbReference type="PROSITE" id="PS50191"/>
    </source>
</evidence>
<dbReference type="PANTHER" id="PTHR45657:SF61">
    <property type="entry name" value="CRAL-TRIO DOMAIN-CONTAINING PROTEIN"/>
    <property type="match status" value="1"/>
</dbReference>
<dbReference type="Proteomes" id="UP000481153">
    <property type="component" value="Unassembled WGS sequence"/>
</dbReference>
<feature type="domain" description="CRAL-TRIO" evidence="1">
    <location>
        <begin position="70"/>
        <end position="239"/>
    </location>
</feature>
<dbReference type="Gene3D" id="3.40.525.10">
    <property type="entry name" value="CRAL-TRIO lipid binding domain"/>
    <property type="match status" value="1"/>
</dbReference>
<dbReference type="PROSITE" id="PS50191">
    <property type="entry name" value="CRAL_TRIO"/>
    <property type="match status" value="1"/>
</dbReference>
<keyword evidence="3" id="KW-1185">Reference proteome</keyword>
<dbReference type="EMBL" id="VJMJ01000194">
    <property type="protein sequence ID" value="KAF0727460.1"/>
    <property type="molecule type" value="Genomic_DNA"/>
</dbReference>
<gene>
    <name evidence="2" type="ORF">Ae201684_014482</name>
</gene>
<evidence type="ECO:0000313" key="3">
    <source>
        <dbReference type="Proteomes" id="UP000481153"/>
    </source>
</evidence>
<sequence length="258" mass="29459">MPAHAEDTVAGRDESTIMKASATVEEIPFSPRFIAAEKGNLEKGRQRYEATLKWRRENRIDTLLYEPQPHFHIIKQNYPQYFHGKSKNGHRVYYERLGYVDFKTLKKSGLSMDQLLHHYMYITEFLWKILEPSDSGRSITVLDVANFGFFDLTGDVTSFIRQAMAFAGEHYPERSAQIIVINVPGWFNATYRAMSPLIDPVTKAKIRICTSSTATQELLAAIDIDQLPSNYGGTSCALGESEEERILAQHVERYLTNN</sequence>
<dbReference type="VEuPathDB" id="FungiDB:AeMF1_021645"/>
<dbReference type="InterPro" id="IPR036865">
    <property type="entry name" value="CRAL-TRIO_dom_sf"/>
</dbReference>
<dbReference type="PANTHER" id="PTHR45657">
    <property type="entry name" value="CRAL-TRIO DOMAIN-CONTAINING PROTEIN YKL091C-RELATED"/>
    <property type="match status" value="1"/>
</dbReference>
<dbReference type="CDD" id="cd00170">
    <property type="entry name" value="SEC14"/>
    <property type="match status" value="1"/>
</dbReference>
<dbReference type="InterPro" id="IPR001251">
    <property type="entry name" value="CRAL-TRIO_dom"/>
</dbReference>